<proteinExistence type="predicted"/>
<keyword evidence="3" id="KW-1185">Reference proteome</keyword>
<feature type="chain" id="PRO_5007449767" description="PepSY domain-containing protein" evidence="1">
    <location>
        <begin position="19"/>
        <end position="109"/>
    </location>
</feature>
<dbReference type="AlphaFoldDB" id="A0A127JU74"/>
<keyword evidence="1" id="KW-0732">Signal</keyword>
<evidence type="ECO:0000313" key="3">
    <source>
        <dbReference type="Proteomes" id="UP000070433"/>
    </source>
</evidence>
<organism evidence="2 3">
    <name type="scientific">Ramlibacter tataouinensis</name>
    <dbReference type="NCBI Taxonomy" id="94132"/>
    <lineage>
        <taxon>Bacteria</taxon>
        <taxon>Pseudomonadati</taxon>
        <taxon>Pseudomonadota</taxon>
        <taxon>Betaproteobacteria</taxon>
        <taxon>Burkholderiales</taxon>
        <taxon>Comamonadaceae</taxon>
        <taxon>Ramlibacter</taxon>
    </lineage>
</organism>
<dbReference type="EMBL" id="CP010951">
    <property type="protein sequence ID" value="AMO23547.1"/>
    <property type="molecule type" value="Genomic_DNA"/>
</dbReference>
<gene>
    <name evidence="2" type="ORF">UC35_12390</name>
</gene>
<feature type="signal peptide" evidence="1">
    <location>
        <begin position="1"/>
        <end position="18"/>
    </location>
</feature>
<reference evidence="2 3" key="1">
    <citation type="journal article" date="2014" name="Int. J. Syst. Evol. Microbiol.">
        <title>Ramlibacter solisilvae sp. nov., isolated from forest soil, and emended description of the genus Ramlibacter.</title>
        <authorList>
            <person name="Lee H.J."/>
            <person name="Lee S.H."/>
            <person name="Lee S.S."/>
            <person name="Lee J.S."/>
            <person name="Kim Y."/>
            <person name="Kim S.C."/>
            <person name="Jeon C.O."/>
        </authorList>
    </citation>
    <scope>NUCLEOTIDE SEQUENCE [LARGE SCALE GENOMIC DNA]</scope>
    <source>
        <strain evidence="2 3">5-10</strain>
    </source>
</reference>
<dbReference type="RefSeq" id="WP_061500006.1">
    <property type="nucleotide sequence ID" value="NZ_CP010951.1"/>
</dbReference>
<evidence type="ECO:0008006" key="4">
    <source>
        <dbReference type="Google" id="ProtNLM"/>
    </source>
</evidence>
<evidence type="ECO:0000313" key="2">
    <source>
        <dbReference type="EMBL" id="AMO23547.1"/>
    </source>
</evidence>
<name>A0A127JU74_9BURK</name>
<dbReference type="OrthoDB" id="8911290at2"/>
<dbReference type="Proteomes" id="UP000070433">
    <property type="component" value="Chromosome"/>
</dbReference>
<evidence type="ECO:0000256" key="1">
    <source>
        <dbReference type="SAM" id="SignalP"/>
    </source>
</evidence>
<protein>
    <recommendedName>
        <fullName evidence="4">PepSY domain-containing protein</fullName>
    </recommendedName>
</protein>
<accession>A0A127JU74</accession>
<sequence length="109" mass="11988">MRFAFICVVALAVAPAWADEVVASNGEDSVRLSDQPCTSQKVLDRLPPNLRVLVHEATAEVQGQLFKACWVIDGDVAHLLYEDGDQGLVPLSDFRMPDDPRLRRAGLDV</sequence>